<comment type="similarity">
    <text evidence="2 7">Belongs to the concentrative nucleoside transporter (CNT) (TC 2.A.41) family.</text>
</comment>
<feature type="domain" description="Concentrative nucleoside transporter N-terminal" evidence="8">
    <location>
        <begin position="201"/>
        <end position="273"/>
    </location>
</feature>
<feature type="transmembrane region" description="Helical" evidence="7">
    <location>
        <begin position="224"/>
        <end position="241"/>
    </location>
</feature>
<organism evidence="11">
    <name type="scientific">Daphnia magna</name>
    <dbReference type="NCBI Taxonomy" id="35525"/>
    <lineage>
        <taxon>Eukaryota</taxon>
        <taxon>Metazoa</taxon>
        <taxon>Ecdysozoa</taxon>
        <taxon>Arthropoda</taxon>
        <taxon>Crustacea</taxon>
        <taxon>Branchiopoda</taxon>
        <taxon>Diplostraca</taxon>
        <taxon>Cladocera</taxon>
        <taxon>Anomopoda</taxon>
        <taxon>Daphniidae</taxon>
        <taxon>Daphnia</taxon>
    </lineage>
</organism>
<reference evidence="12 13" key="2">
    <citation type="journal article" date="2023" name="Nucleic Acids Res.">
        <title>The hologenome of Daphnia magna reveals possible DNA methylation and microbiome-mediated evolution of the host genome.</title>
        <authorList>
            <person name="Chaturvedi A."/>
            <person name="Li X."/>
            <person name="Dhandapani V."/>
            <person name="Marshall H."/>
            <person name="Kissane S."/>
            <person name="Cuenca-Cambronero M."/>
            <person name="Asole G."/>
            <person name="Calvet F."/>
            <person name="Ruiz-Romero M."/>
            <person name="Marangio P."/>
            <person name="Guigo R."/>
            <person name="Rago D."/>
            <person name="Mirbahai L."/>
            <person name="Eastwood N."/>
            <person name="Colbourne J.K."/>
            <person name="Zhou J."/>
            <person name="Mallon E."/>
            <person name="Orsini L."/>
        </authorList>
    </citation>
    <scope>NUCLEOTIDE SEQUENCE [LARGE SCALE GENOMIC DNA]</scope>
    <source>
        <strain evidence="12">LRV0_1</strain>
    </source>
</reference>
<comment type="subcellular location">
    <subcellularLocation>
        <location evidence="1">Cell membrane</location>
        <topology evidence="1">Multi-pass membrane protein</topology>
    </subcellularLocation>
</comment>
<dbReference type="InterPro" id="IPR008276">
    <property type="entry name" value="C_nuclsd_transpt"/>
</dbReference>
<evidence type="ECO:0000256" key="2">
    <source>
        <dbReference type="ARBA" id="ARBA00009033"/>
    </source>
</evidence>
<dbReference type="AlphaFoldDB" id="A0A0P5ESH2"/>
<feature type="transmembrane region" description="Helical" evidence="7">
    <location>
        <begin position="87"/>
        <end position="108"/>
    </location>
</feature>
<dbReference type="GO" id="GO:0005415">
    <property type="term" value="F:nucleoside:sodium symporter activity"/>
    <property type="evidence" value="ECO:0007669"/>
    <property type="project" value="TreeGrafter"/>
</dbReference>
<feature type="transmembrane region" description="Helical" evidence="7">
    <location>
        <begin position="120"/>
        <end position="140"/>
    </location>
</feature>
<evidence type="ECO:0000256" key="7">
    <source>
        <dbReference type="RuleBase" id="RU362018"/>
    </source>
</evidence>
<dbReference type="NCBIfam" id="TIGR00804">
    <property type="entry name" value="nupC"/>
    <property type="match status" value="1"/>
</dbReference>
<evidence type="ECO:0000256" key="1">
    <source>
        <dbReference type="ARBA" id="ARBA00004651"/>
    </source>
</evidence>
<dbReference type="EMBL" id="JAOYFB010000039">
    <property type="protein sequence ID" value="KAK4029468.1"/>
    <property type="molecule type" value="Genomic_DNA"/>
</dbReference>
<sequence>MEQGIDNAGVDIELEGGLEKKRSIRIEDLSTLAVKDFDLSSKSDTQSNDSDDEPPDQSCEFIGNALEKFWTKLGDFFSERSAAARSIIYIIFAILYNVYFVASVHYSIRNGIPMDWCDGVGFLIVLTGIIYLGLFYFQIVKKFWGKSINRAVMKPAGKAFDRAWKYSWVRYGFYLVLLAGLLTFLIIDTADERVRLQSFGGLLVFLLLSWIFSKYPSRVIWRHVMWGIALQLMFGLIVLRWDFGRRVFECLGQKVTTFLDYTNAGSSFVYGYLVTDQNTSGIALGTIFAFKILSVIFFFSFFVNILYYYGIMQWVVQKLGWLLQVSVGTTAAESMNAAANIFLGQTEAPLLIRPFLPKMTKSEIHAVMVGGFATIAGSVLAAYISFGISASQLLSASVMAAPAALALAKLFYPETEKSQTKAGDIKVPKGTEANALDAAAQGAANAVFLVANIIANLIAFLAFIAFLNGVISWYGNLLGAPYVTFEWIMGKVFIPVAFLMGVAPSECYLVANLVALKTIVNEFAAYSKLSEYIAQGIISKRSETIATFALCGFANPGSIGTQIAALATMAPDRQSDLAQVAFRAFIAGSTASFMNACVAGTLISTVSNVPLSTTYAPSTLTFTPNITAIMGFTS</sequence>
<feature type="transmembrane region" description="Helical" evidence="7">
    <location>
        <begin position="282"/>
        <end position="309"/>
    </location>
</feature>
<evidence type="ECO:0000259" key="8">
    <source>
        <dbReference type="Pfam" id="PF01773"/>
    </source>
</evidence>
<evidence type="ECO:0000256" key="4">
    <source>
        <dbReference type="ARBA" id="ARBA00022692"/>
    </source>
</evidence>
<dbReference type="Pfam" id="PF01773">
    <property type="entry name" value="Nucleos_tra2_N"/>
    <property type="match status" value="1"/>
</dbReference>
<keyword evidence="5 7" id="KW-1133">Transmembrane helix</keyword>
<dbReference type="EMBL" id="GDIQ01044309">
    <property type="protein sequence ID" value="JAN50428.1"/>
    <property type="molecule type" value="Transcribed_RNA"/>
</dbReference>
<dbReference type="Pfam" id="PF07670">
    <property type="entry name" value="Gate"/>
    <property type="match status" value="1"/>
</dbReference>
<protein>
    <recommendedName>
        <fullName evidence="7">Sodium/nucleoside cotransporter</fullName>
    </recommendedName>
</protein>
<dbReference type="PANTHER" id="PTHR10590:SF4">
    <property type="entry name" value="SOLUTE CARRIER FAMILY 28 MEMBER 3"/>
    <property type="match status" value="1"/>
</dbReference>
<feature type="domain" description="Concentrative nucleoside transporter C-terminal" evidence="9">
    <location>
        <begin position="393"/>
        <end position="600"/>
    </location>
</feature>
<dbReference type="InterPro" id="IPR018270">
    <property type="entry name" value="C_nuclsd_transpt_met_bac"/>
</dbReference>
<dbReference type="OrthoDB" id="6075923at2759"/>
<evidence type="ECO:0000313" key="11">
    <source>
        <dbReference type="EMBL" id="JAN50428.1"/>
    </source>
</evidence>
<gene>
    <name evidence="12" type="ORF">OUZ56_022459</name>
</gene>
<dbReference type="Proteomes" id="UP001234178">
    <property type="component" value="Unassembled WGS sequence"/>
</dbReference>
<evidence type="ECO:0000256" key="6">
    <source>
        <dbReference type="ARBA" id="ARBA00023136"/>
    </source>
</evidence>
<feature type="transmembrane region" description="Helical" evidence="7">
    <location>
        <begin position="193"/>
        <end position="212"/>
    </location>
</feature>
<keyword evidence="13" id="KW-1185">Reference proteome</keyword>
<dbReference type="Pfam" id="PF07662">
    <property type="entry name" value="Nucleos_tra2_C"/>
    <property type="match status" value="1"/>
</dbReference>
<proteinExistence type="inferred from homology"/>
<reference evidence="11" key="1">
    <citation type="submission" date="2015-10" db="EMBL/GenBank/DDBJ databases">
        <title>EvidentialGene: Evidence-directed Construction of Complete mRNA Transcriptomes without Genomes.</title>
        <authorList>
            <person name="Gilbert D.G."/>
        </authorList>
    </citation>
    <scope>NUCLEOTIDE SEQUENCE</scope>
</reference>
<dbReference type="InterPro" id="IPR011642">
    <property type="entry name" value="Gate_dom"/>
</dbReference>
<evidence type="ECO:0000313" key="13">
    <source>
        <dbReference type="Proteomes" id="UP001234178"/>
    </source>
</evidence>
<dbReference type="PANTHER" id="PTHR10590">
    <property type="entry name" value="SODIUM/NUCLEOSIDE COTRANSPORTER"/>
    <property type="match status" value="1"/>
</dbReference>
<feature type="transmembrane region" description="Helical" evidence="7">
    <location>
        <begin position="392"/>
        <end position="412"/>
    </location>
</feature>
<keyword evidence="4 7" id="KW-0812">Transmembrane</keyword>
<feature type="transmembrane region" description="Helical" evidence="7">
    <location>
        <begin position="487"/>
        <end position="511"/>
    </location>
</feature>
<dbReference type="GO" id="GO:0005886">
    <property type="term" value="C:plasma membrane"/>
    <property type="evidence" value="ECO:0007669"/>
    <property type="project" value="UniProtKB-SubCell"/>
</dbReference>
<evidence type="ECO:0000256" key="3">
    <source>
        <dbReference type="ARBA" id="ARBA00022475"/>
    </source>
</evidence>
<keyword evidence="3" id="KW-1003">Cell membrane</keyword>
<name>A0A0P5ESH2_9CRUS</name>
<keyword evidence="7" id="KW-0813">Transport</keyword>
<keyword evidence="6 7" id="KW-0472">Membrane</keyword>
<accession>A0A0P5ESH2</accession>
<feature type="transmembrane region" description="Helical" evidence="7">
    <location>
        <begin position="366"/>
        <end position="386"/>
    </location>
</feature>
<feature type="transmembrane region" description="Helical" evidence="7">
    <location>
        <begin position="168"/>
        <end position="187"/>
    </location>
</feature>
<evidence type="ECO:0000313" key="12">
    <source>
        <dbReference type="EMBL" id="KAK4029468.1"/>
    </source>
</evidence>
<dbReference type="InterPro" id="IPR002668">
    <property type="entry name" value="CNT_N_dom"/>
</dbReference>
<dbReference type="InterPro" id="IPR011657">
    <property type="entry name" value="CNT_C_dom"/>
</dbReference>
<feature type="transmembrane region" description="Helical" evidence="7">
    <location>
        <begin position="446"/>
        <end position="467"/>
    </location>
</feature>
<feature type="domain" description="Nucleoside transporter/FeoB GTPase Gate" evidence="10">
    <location>
        <begin position="289"/>
        <end position="387"/>
    </location>
</feature>
<evidence type="ECO:0000259" key="9">
    <source>
        <dbReference type="Pfam" id="PF07662"/>
    </source>
</evidence>
<evidence type="ECO:0000256" key="5">
    <source>
        <dbReference type="ARBA" id="ARBA00022989"/>
    </source>
</evidence>
<evidence type="ECO:0000259" key="10">
    <source>
        <dbReference type="Pfam" id="PF07670"/>
    </source>
</evidence>